<evidence type="ECO:0000256" key="1">
    <source>
        <dbReference type="ARBA" id="ARBA00000829"/>
    </source>
</evidence>
<feature type="domain" description="Beta-mannosidase-like galactose-binding" evidence="8">
    <location>
        <begin position="72"/>
        <end position="226"/>
    </location>
</feature>
<dbReference type="InterPro" id="IPR017853">
    <property type="entry name" value="GH"/>
</dbReference>
<keyword evidence="5" id="KW-0326">Glycosidase</keyword>
<dbReference type="PANTHER" id="PTHR43730:SF1">
    <property type="entry name" value="BETA-MANNOSIDASE"/>
    <property type="match status" value="1"/>
</dbReference>
<dbReference type="Gene3D" id="2.60.120.260">
    <property type="entry name" value="Galactose-binding domain-like"/>
    <property type="match status" value="1"/>
</dbReference>
<evidence type="ECO:0000313" key="9">
    <source>
        <dbReference type="EMBL" id="MBE2998956.1"/>
    </source>
</evidence>
<dbReference type="EMBL" id="JADBGI010000007">
    <property type="protein sequence ID" value="MBE2998956.1"/>
    <property type="molecule type" value="Genomic_DNA"/>
</dbReference>
<dbReference type="InterPro" id="IPR006102">
    <property type="entry name" value="Ig-like_GH2"/>
</dbReference>
<dbReference type="InterPro" id="IPR054593">
    <property type="entry name" value="Beta-mannosidase-like_N2"/>
</dbReference>
<evidence type="ECO:0000313" key="10">
    <source>
        <dbReference type="Proteomes" id="UP000806528"/>
    </source>
</evidence>
<dbReference type="SUPFAM" id="SSF51445">
    <property type="entry name" value="(Trans)glycosidases"/>
    <property type="match status" value="1"/>
</dbReference>
<evidence type="ECO:0000256" key="3">
    <source>
        <dbReference type="ARBA" id="ARBA00012754"/>
    </source>
</evidence>
<organism evidence="9 10">
    <name type="scientific">Nocardiopsis coralli</name>
    <dbReference type="NCBI Taxonomy" id="2772213"/>
    <lineage>
        <taxon>Bacteria</taxon>
        <taxon>Bacillati</taxon>
        <taxon>Actinomycetota</taxon>
        <taxon>Actinomycetes</taxon>
        <taxon>Streptosporangiales</taxon>
        <taxon>Nocardiopsidaceae</taxon>
        <taxon>Nocardiopsis</taxon>
    </lineage>
</organism>
<sequence>MGGGRGGNHPGDHPDPGRLPLPATPHLQRTHIRSSQVTHHPPAKILSRSELSEGWTLSAVSGPVPESMTIRDVPARVPGCVHTDLMAAGLIPDPFLDDNESLLQWIGKCDWEYRTTFRWRPGEHDRHDLVFHGLDTVAEIRLNGALVGNTANMHRTYRFDVRGGLVSGENELRVRFSSPVRYADAQSLRLGYRPQVNHHPFNAIRKMACSFGWDWGIDTASSGIWRPLHLESWSTVRIAQVRPVVDVEAGLDHGASSPLGRVTIEVDLERGISGDACVDAVLTGHGSQAVETVSVAAGESSAAVTLEVPDVRLWWPRSHGDQPLYDVEVRVTTPEGEEHDRWNGRIGFRTVRLDTTPDEHGTPFTFVINGRPVWIRGANWIPDDAFPQRITRERHADRIAQAEAANMNLLRVWGGGIYESDDFYDLCDERGILVWQDFAFACAAYSENEPLRGEVEAEACDNVSRLMRHPALVLWNGSNENIWGMRAWGFLKRLDGKSWGLDYYERLLPAVVAELDPGREYTPSSPWSGDSPIDMDRDANDPDHGSMHSWEVWNRQDWPHYRDTVPRFMAEFGWQGPPTWSTLTRAIGDDPLTPESPGMQTHQKAMEGNNKLTDGLVSHVPLPDDMDDWHWAMSWNQATAVRVALEHLRSWTPRCMGAVVWQLNDCWPVTSWAAVDGDGRRKPLFYAMQHAFADRLLTIQPRDGVDTGLAAVVVNDDDRSWSGDLVLRRLDFDGTELDTAKVSVCVAARATDTVELPENVVSPRNPSREVVAAHLDESSAAWYFVEPRESGLEAAELNVSVSTAEDTAHVHVTAVNLVRDLALLVDRVHPEAVVDRMMVDLLPGESTTFHVRMPSDADPDMLSDRNVLRSLNDLVTEEGPAR</sequence>
<evidence type="ECO:0000256" key="2">
    <source>
        <dbReference type="ARBA" id="ARBA00007401"/>
    </source>
</evidence>
<evidence type="ECO:0000256" key="4">
    <source>
        <dbReference type="ARBA" id="ARBA00022801"/>
    </source>
</evidence>
<dbReference type="EC" id="3.2.1.25" evidence="3"/>
<reference evidence="9 10" key="1">
    <citation type="submission" date="2020-09" db="EMBL/GenBank/DDBJ databases">
        <title>Diversity and distribution of actinomycetes associated with coral in the coast of Hainan.</title>
        <authorList>
            <person name="Li F."/>
        </authorList>
    </citation>
    <scope>NUCLEOTIDE SEQUENCE [LARGE SCALE GENOMIC DNA]</scope>
    <source>
        <strain evidence="9 10">HNM0947</strain>
    </source>
</reference>
<dbReference type="Proteomes" id="UP000806528">
    <property type="component" value="Unassembled WGS sequence"/>
</dbReference>
<accession>A0ABR9P535</accession>
<name>A0ABR9P535_9ACTN</name>
<proteinExistence type="inferred from homology"/>
<dbReference type="Pfam" id="PF22666">
    <property type="entry name" value="Glyco_hydro_2_N2"/>
    <property type="match status" value="1"/>
</dbReference>
<comment type="catalytic activity">
    <reaction evidence="1">
        <text>Hydrolysis of terminal, non-reducing beta-D-mannose residues in beta-D-mannosides.</text>
        <dbReference type="EC" id="3.2.1.25"/>
    </reaction>
</comment>
<gene>
    <name evidence="9" type="ORF">IDM40_09600</name>
</gene>
<evidence type="ECO:0000256" key="5">
    <source>
        <dbReference type="ARBA" id="ARBA00023295"/>
    </source>
</evidence>
<dbReference type="PANTHER" id="PTHR43730">
    <property type="entry name" value="BETA-MANNOSIDASE"/>
    <property type="match status" value="1"/>
</dbReference>
<dbReference type="Gene3D" id="3.20.20.80">
    <property type="entry name" value="Glycosidases"/>
    <property type="match status" value="1"/>
</dbReference>
<dbReference type="InterPro" id="IPR008979">
    <property type="entry name" value="Galactose-bd-like_sf"/>
</dbReference>
<keyword evidence="4 9" id="KW-0378">Hydrolase</keyword>
<evidence type="ECO:0000259" key="7">
    <source>
        <dbReference type="Pfam" id="PF00703"/>
    </source>
</evidence>
<dbReference type="SUPFAM" id="SSF49303">
    <property type="entry name" value="beta-Galactosidase/glucuronidase domain"/>
    <property type="match status" value="1"/>
</dbReference>
<comment type="caution">
    <text evidence="9">The sequence shown here is derived from an EMBL/GenBank/DDBJ whole genome shotgun (WGS) entry which is preliminary data.</text>
</comment>
<dbReference type="GO" id="GO:0016787">
    <property type="term" value="F:hydrolase activity"/>
    <property type="evidence" value="ECO:0007669"/>
    <property type="project" value="UniProtKB-KW"/>
</dbReference>
<feature type="region of interest" description="Disordered" evidence="6">
    <location>
        <begin position="519"/>
        <end position="541"/>
    </location>
</feature>
<keyword evidence="10" id="KW-1185">Reference proteome</keyword>
<evidence type="ECO:0000259" key="8">
    <source>
        <dbReference type="Pfam" id="PF22666"/>
    </source>
</evidence>
<feature type="domain" description="Glycoside hydrolase family 2 immunoglobulin-like beta-sandwich" evidence="7">
    <location>
        <begin position="260"/>
        <end position="349"/>
    </location>
</feature>
<dbReference type="InterPro" id="IPR050887">
    <property type="entry name" value="Beta-mannosidase_GH2"/>
</dbReference>
<evidence type="ECO:0000256" key="6">
    <source>
        <dbReference type="SAM" id="MobiDB-lite"/>
    </source>
</evidence>
<dbReference type="InterPro" id="IPR036156">
    <property type="entry name" value="Beta-gal/glucu_dom_sf"/>
</dbReference>
<dbReference type="Pfam" id="PF00703">
    <property type="entry name" value="Glyco_hydro_2"/>
    <property type="match status" value="1"/>
</dbReference>
<dbReference type="InterPro" id="IPR013783">
    <property type="entry name" value="Ig-like_fold"/>
</dbReference>
<feature type="region of interest" description="Disordered" evidence="6">
    <location>
        <begin position="1"/>
        <end position="24"/>
    </location>
</feature>
<dbReference type="SUPFAM" id="SSF49785">
    <property type="entry name" value="Galactose-binding domain-like"/>
    <property type="match status" value="1"/>
</dbReference>
<comment type="similarity">
    <text evidence="2">Belongs to the glycosyl hydrolase 2 family.</text>
</comment>
<dbReference type="Gene3D" id="2.60.40.10">
    <property type="entry name" value="Immunoglobulins"/>
    <property type="match status" value="1"/>
</dbReference>
<protein>
    <recommendedName>
        <fullName evidence="3">beta-mannosidase</fullName>
        <ecNumber evidence="3">3.2.1.25</ecNumber>
    </recommendedName>
</protein>